<reference evidence="2" key="1">
    <citation type="submission" date="2020-11" db="EMBL/GenBank/DDBJ databases">
        <authorList>
            <person name="Tran Van P."/>
        </authorList>
    </citation>
    <scope>NUCLEOTIDE SEQUENCE</scope>
</reference>
<evidence type="ECO:0000256" key="1">
    <source>
        <dbReference type="SAM" id="MobiDB-lite"/>
    </source>
</evidence>
<dbReference type="AlphaFoldDB" id="A0A7R9DZU7"/>
<dbReference type="EMBL" id="OB792696">
    <property type="protein sequence ID" value="CAD7423633.1"/>
    <property type="molecule type" value="Genomic_DNA"/>
</dbReference>
<accession>A0A7R9DZU7</accession>
<gene>
    <name evidence="2" type="ORF">TMSB3V08_LOCUS611</name>
</gene>
<name>A0A7R9DZU7_9NEOP</name>
<protein>
    <submittedName>
        <fullName evidence="2">Uncharacterized protein</fullName>
    </submittedName>
</protein>
<evidence type="ECO:0000313" key="2">
    <source>
        <dbReference type="EMBL" id="CAD7423633.1"/>
    </source>
</evidence>
<feature type="compositionally biased region" description="Basic and acidic residues" evidence="1">
    <location>
        <begin position="260"/>
        <end position="272"/>
    </location>
</feature>
<proteinExistence type="predicted"/>
<organism evidence="2">
    <name type="scientific">Timema monikensis</name>
    <dbReference type="NCBI Taxonomy" id="170555"/>
    <lineage>
        <taxon>Eukaryota</taxon>
        <taxon>Metazoa</taxon>
        <taxon>Ecdysozoa</taxon>
        <taxon>Arthropoda</taxon>
        <taxon>Hexapoda</taxon>
        <taxon>Insecta</taxon>
        <taxon>Pterygota</taxon>
        <taxon>Neoptera</taxon>
        <taxon>Polyneoptera</taxon>
        <taxon>Phasmatodea</taxon>
        <taxon>Timematodea</taxon>
        <taxon>Timematoidea</taxon>
        <taxon>Timematidae</taxon>
        <taxon>Timema</taxon>
    </lineage>
</organism>
<feature type="region of interest" description="Disordered" evidence="1">
    <location>
        <begin position="260"/>
        <end position="280"/>
    </location>
</feature>
<sequence>METWGCFQLAPATIALIAYFLLLQSRADTSLFAALHTAGTWRFQGWYLLTSSPLLPAGTWRTQAWYFSSDSPLLTVCGPTELSWLIQGWYLLTGSPLLSAGTWLIQGWYFLQAHLFSPFVGLLDWVGKRSSQHAVLRGLLFSQRPALNGVSSGINNPSRRKAPSTQEEWERIMKGFELNFPKCAGDIDGKHIEIVRSKLVPRLCHRQRCNMSGTTLFLYAPEIFWSSRTVERKKNHPQCTRPGSNPDLPVLGSLAYHETSTLDREATEEKPPPVHPTEIRTSISPSSAVELNTTSALANYATEAGPPTLKKVYPHLRKVRVKTHFEKTSVPPDRYSNLDPSVIGILAYCESEASDHAANEVECFHTTRKRFSGFCQNND</sequence>